<accession>A0AAX3YNE4</accession>
<organism evidence="4 6">
    <name type="scientific">Rhodococcus opacus</name>
    <name type="common">Nocardia opaca</name>
    <dbReference type="NCBI Taxonomy" id="37919"/>
    <lineage>
        <taxon>Bacteria</taxon>
        <taxon>Bacillati</taxon>
        <taxon>Actinomycetota</taxon>
        <taxon>Actinomycetes</taxon>
        <taxon>Mycobacteriales</taxon>
        <taxon>Nocardiaceae</taxon>
        <taxon>Rhodococcus</taxon>
    </lineage>
</organism>
<sequence length="186" mass="19557">MPVRATTAKPAARKHPRGAGSRTAAHPRSTAPNRTRRPDSSAKDTNRGGPSDTTPGLVLRSVEAAIEWLKTHIRQLLETARDRGAMLTEKIKQKIQEWIETLVDEVAHGGVGMQAGLEGVRAALTGKNPVWAAIKGLVTGLSTKAKIALILLLGLGLLLGPVLLVVLLLALLVMAIVAAVRAAAAD</sequence>
<evidence type="ECO:0000313" key="5">
    <source>
        <dbReference type="Proteomes" id="UP001066327"/>
    </source>
</evidence>
<keyword evidence="2" id="KW-1133">Transmembrane helix</keyword>
<dbReference type="EMBL" id="CP130953">
    <property type="protein sequence ID" value="WLF50758.1"/>
    <property type="molecule type" value="Genomic_DNA"/>
</dbReference>
<dbReference type="Proteomes" id="UP001066327">
    <property type="component" value="Unassembled WGS sequence"/>
</dbReference>
<feature type="region of interest" description="Disordered" evidence="1">
    <location>
        <begin position="1"/>
        <end position="56"/>
    </location>
</feature>
<evidence type="ECO:0000313" key="4">
    <source>
        <dbReference type="EMBL" id="WLF50758.1"/>
    </source>
</evidence>
<proteinExistence type="predicted"/>
<reference evidence="4" key="2">
    <citation type="submission" date="2023-07" db="EMBL/GenBank/DDBJ databases">
        <title>Genomic analysis of Rhodococcus opacus VOC-14 with glycol ethers degradation activity.</title>
        <authorList>
            <person name="Narkevich D.A."/>
            <person name="Hlushen A.M."/>
            <person name="Akhremchuk A.E."/>
            <person name="Sikolenko M.A."/>
            <person name="Valentovich L.N."/>
        </authorList>
    </citation>
    <scope>NUCLEOTIDE SEQUENCE</scope>
    <source>
        <strain evidence="4">VOC-14</strain>
    </source>
</reference>
<dbReference type="Proteomes" id="UP001231166">
    <property type="component" value="Chromosome"/>
</dbReference>
<gene>
    <name evidence="3" type="ORF">O4328_11790</name>
    <name evidence="4" type="ORF">Q5707_18040</name>
</gene>
<feature type="transmembrane region" description="Helical" evidence="2">
    <location>
        <begin position="147"/>
        <end position="180"/>
    </location>
</feature>
<dbReference type="RefSeq" id="WP_246859964.1">
    <property type="nucleotide sequence ID" value="NZ_CAJUXZ010000012.1"/>
</dbReference>
<evidence type="ECO:0000256" key="1">
    <source>
        <dbReference type="SAM" id="MobiDB-lite"/>
    </source>
</evidence>
<feature type="compositionally biased region" description="Basic and acidic residues" evidence="1">
    <location>
        <begin position="36"/>
        <end position="46"/>
    </location>
</feature>
<evidence type="ECO:0000256" key="2">
    <source>
        <dbReference type="SAM" id="Phobius"/>
    </source>
</evidence>
<keyword evidence="2" id="KW-0812">Transmembrane</keyword>
<protein>
    <submittedName>
        <fullName evidence="4">Uncharacterized protein</fullName>
    </submittedName>
</protein>
<dbReference type="EMBL" id="JAPWIS010000005">
    <property type="protein sequence ID" value="MCZ4584357.1"/>
    <property type="molecule type" value="Genomic_DNA"/>
</dbReference>
<keyword evidence="2" id="KW-0472">Membrane</keyword>
<evidence type="ECO:0000313" key="3">
    <source>
        <dbReference type="EMBL" id="MCZ4584357.1"/>
    </source>
</evidence>
<keyword evidence="5" id="KW-1185">Reference proteome</keyword>
<reference evidence="3" key="1">
    <citation type="submission" date="2022-12" db="EMBL/GenBank/DDBJ databases">
        <authorList>
            <person name="Krivoruchko A.V."/>
            <person name="Elkin A."/>
        </authorList>
    </citation>
    <scope>NUCLEOTIDE SEQUENCE</scope>
    <source>
        <strain evidence="3">IEGM 249</strain>
    </source>
</reference>
<evidence type="ECO:0000313" key="6">
    <source>
        <dbReference type="Proteomes" id="UP001231166"/>
    </source>
</evidence>
<name>A0AAX3YNE4_RHOOP</name>
<dbReference type="AlphaFoldDB" id="A0AAX3YNE4"/>